<feature type="compositionally biased region" description="Low complexity" evidence="1">
    <location>
        <begin position="129"/>
        <end position="138"/>
    </location>
</feature>
<evidence type="ECO:0000256" key="1">
    <source>
        <dbReference type="SAM" id="MobiDB-lite"/>
    </source>
</evidence>
<feature type="region of interest" description="Disordered" evidence="1">
    <location>
        <begin position="87"/>
        <end position="110"/>
    </location>
</feature>
<protein>
    <submittedName>
        <fullName evidence="2">Unnamed protein product</fullName>
    </submittedName>
</protein>
<dbReference type="AlphaFoldDB" id="A0A9W6XKH4"/>
<feature type="compositionally biased region" description="Basic and acidic residues" evidence="1">
    <location>
        <begin position="175"/>
        <end position="189"/>
    </location>
</feature>
<proteinExistence type="predicted"/>
<gene>
    <name evidence="2" type="ORF">Pfra01_001223600</name>
</gene>
<accession>A0A9W6XKH4</accession>
<evidence type="ECO:0000313" key="2">
    <source>
        <dbReference type="EMBL" id="GMF40193.1"/>
    </source>
</evidence>
<organism evidence="2 3">
    <name type="scientific">Phytophthora fragariaefolia</name>
    <dbReference type="NCBI Taxonomy" id="1490495"/>
    <lineage>
        <taxon>Eukaryota</taxon>
        <taxon>Sar</taxon>
        <taxon>Stramenopiles</taxon>
        <taxon>Oomycota</taxon>
        <taxon>Peronosporomycetes</taxon>
        <taxon>Peronosporales</taxon>
        <taxon>Peronosporaceae</taxon>
        <taxon>Phytophthora</taxon>
    </lineage>
</organism>
<keyword evidence="3" id="KW-1185">Reference proteome</keyword>
<reference evidence="2" key="1">
    <citation type="submission" date="2023-04" db="EMBL/GenBank/DDBJ databases">
        <title>Phytophthora fragariaefolia NBRC 109709.</title>
        <authorList>
            <person name="Ichikawa N."/>
            <person name="Sato H."/>
            <person name="Tonouchi N."/>
        </authorList>
    </citation>
    <scope>NUCLEOTIDE SEQUENCE</scope>
    <source>
        <strain evidence="2">NBRC 109709</strain>
    </source>
</reference>
<dbReference type="Proteomes" id="UP001165121">
    <property type="component" value="Unassembled WGS sequence"/>
</dbReference>
<feature type="region of interest" description="Disordered" evidence="1">
    <location>
        <begin position="125"/>
        <end position="197"/>
    </location>
</feature>
<name>A0A9W6XKH4_9STRA</name>
<sequence>MAFHVGSFEHFTELRERAEIWREFETQLATLEPNDHGFVRTILMQPAVDPCIDRRYERRLYDMYSAGQPRILPECRADLATEEDLLDQFRTPPPSPLPTQDPTTPLPDTHEPLTLEEIQALPSPVANYSNWSPNSASPPWSPSSPTPSEMEKLATETQTLWGSRTRKRKRYQPKFSDEALKKRRPEPPRTRSTVNHQ</sequence>
<dbReference type="EMBL" id="BSXT01001230">
    <property type="protein sequence ID" value="GMF40193.1"/>
    <property type="molecule type" value="Genomic_DNA"/>
</dbReference>
<evidence type="ECO:0000313" key="3">
    <source>
        <dbReference type="Proteomes" id="UP001165121"/>
    </source>
</evidence>
<comment type="caution">
    <text evidence="2">The sequence shown here is derived from an EMBL/GenBank/DDBJ whole genome shotgun (WGS) entry which is preliminary data.</text>
</comment>